<dbReference type="SUPFAM" id="SSF55073">
    <property type="entry name" value="Nucleotide cyclase"/>
    <property type="match status" value="1"/>
</dbReference>
<dbReference type="Gene3D" id="3.30.70.270">
    <property type="match status" value="1"/>
</dbReference>
<dbReference type="SMART" id="SM00304">
    <property type="entry name" value="HAMP"/>
    <property type="match status" value="1"/>
</dbReference>
<dbReference type="GO" id="GO:0007165">
    <property type="term" value="P:signal transduction"/>
    <property type="evidence" value="ECO:0007669"/>
    <property type="project" value="InterPro"/>
</dbReference>
<dbReference type="InterPro" id="IPR035965">
    <property type="entry name" value="PAS-like_dom_sf"/>
</dbReference>
<dbReference type="InterPro" id="IPR000160">
    <property type="entry name" value="GGDEF_dom"/>
</dbReference>
<dbReference type="CDD" id="cd01948">
    <property type="entry name" value="EAL"/>
    <property type="match status" value="1"/>
</dbReference>
<keyword evidence="2" id="KW-0472">Membrane</keyword>
<dbReference type="NCBIfam" id="TIGR00229">
    <property type="entry name" value="sensory_box"/>
    <property type="match status" value="3"/>
</dbReference>
<protein>
    <submittedName>
        <fullName evidence="8">PAS domain S-box protein</fullName>
    </submittedName>
</protein>
<dbReference type="InterPro" id="IPR000014">
    <property type="entry name" value="PAS"/>
</dbReference>
<comment type="catalytic activity">
    <reaction evidence="1">
        <text>3',3'-c-di-GMP + H2O = 5'-phosphoguanylyl(3'-&gt;5')guanosine + H(+)</text>
        <dbReference type="Rhea" id="RHEA:24902"/>
        <dbReference type="ChEBI" id="CHEBI:15377"/>
        <dbReference type="ChEBI" id="CHEBI:15378"/>
        <dbReference type="ChEBI" id="CHEBI:58754"/>
        <dbReference type="ChEBI" id="CHEBI:58805"/>
        <dbReference type="EC" id="3.1.4.52"/>
    </reaction>
    <physiologicalReaction direction="left-to-right" evidence="1">
        <dbReference type="Rhea" id="RHEA:24903"/>
    </physiologicalReaction>
</comment>
<dbReference type="RefSeq" id="WP_106756748.1">
    <property type="nucleotide sequence ID" value="NZ_PXWF02000092.1"/>
</dbReference>
<dbReference type="PROSITE" id="PS50885">
    <property type="entry name" value="HAMP"/>
    <property type="match status" value="1"/>
</dbReference>
<sequence length="1045" mass="116021">MPSTSHYQRLRERIGAWYGLSIYGALMLVVCGGLVLPAAIGSYVLIGVQERQSARSALDDALQRNADILALGMQESLWNMNVESAQSLVESVMRDPSVLRIKVVGLPNAEFMAVDSPNRPVGKVYVAERDILVRGERIGRVMVSMDDARSQLDLRNKQRSYVIVLAAQILSSLLLIVLFLNKRLLSPLRKLMSFSDRLSHGDFETRLDIGGTDELGRLAEQMERMRVAIKHLFEDIGRREERFRTIVTQVPGAVFRVRPGGPIDFVSDAIEGISGYPAALFMHSDTEIWSDIVCAADRRRQRTNVQEAISSGKPYQIEYRIIDARGAERWVIENGQPQLDPDGAGAWIDGIIADISERKHNEMRIEALLAEQGAILDNVMFGVMFVRERHVVSVNRRCEELFGYANGEMVGSSTALVFPDRESFEQAGQIQYPSLAQGQYFSEERQYRKRDGTLFWCLLSGCALDANHVGSGSIWVFADITERKLAEEKLRLAATVLEYIADGVMVIDLAGAIVATNPAFTAITGYTEHEALARPYSMTRSPLHGDAFYQQLWDDLVEASFWRGEIWNLRKNGEMYLEGLTISAVRDTGGQCTHYVGVFSDITKVKQSQEKLDHLAHHDPLTALPNRLLFQDRLQHALQRAARSGQQLAVLFIDLDRFKNVNDTLGHHVGDELLKQVAAALTAQLREGDTLARLGGDEFIVLLEDVDGHAGAGQVADKLVAMFEQPFMVQTYELFVTGSVGISVYPQDATDLNILVRNADIAMYHAKGRGRNGYQFYAPSMTGDGVDRLRVEAMLRRSIEKNEIFLNFQPQVEIDTGRLIGVEALVRWQSPELGLVPPIRFISMAEDTGFINQLGKWVLHESCRQMVRWEQAGLVVPKIAVNLSVKQFERGSIVSMVSAILAETGLAAERLQLEVTESVIMNTGDALVFINDLHAIGAGLAIDDFGTGYSSLAYLKQLPVQTLKIDRSFIKDISTDVNDEAITIAIIQLGKSLNLSVIAEGVETAEQAEFLLRNGCNLAQGYFFGKPVLPGELLARWIGGGQKSA</sequence>
<feature type="domain" description="PAC" evidence="4">
    <location>
        <begin position="315"/>
        <end position="367"/>
    </location>
</feature>
<dbReference type="SUPFAM" id="SSF55785">
    <property type="entry name" value="PYP-like sensor domain (PAS domain)"/>
    <property type="match status" value="3"/>
</dbReference>
<dbReference type="SUPFAM" id="SSF141868">
    <property type="entry name" value="EAL domain-like"/>
    <property type="match status" value="1"/>
</dbReference>
<evidence type="ECO:0000313" key="9">
    <source>
        <dbReference type="Proteomes" id="UP000241421"/>
    </source>
</evidence>
<proteinExistence type="predicted"/>
<dbReference type="PANTHER" id="PTHR44757:SF2">
    <property type="entry name" value="BIOFILM ARCHITECTURE MAINTENANCE PROTEIN MBAA"/>
    <property type="match status" value="1"/>
</dbReference>
<dbReference type="FunFam" id="3.20.20.450:FF:000001">
    <property type="entry name" value="Cyclic di-GMP phosphodiesterase yahA"/>
    <property type="match status" value="1"/>
</dbReference>
<dbReference type="InterPro" id="IPR001610">
    <property type="entry name" value="PAC"/>
</dbReference>
<feature type="domain" description="EAL" evidence="5">
    <location>
        <begin position="788"/>
        <end position="1041"/>
    </location>
</feature>
<feature type="domain" description="PAC" evidence="4">
    <location>
        <begin position="441"/>
        <end position="492"/>
    </location>
</feature>
<dbReference type="SUPFAM" id="SSF158472">
    <property type="entry name" value="HAMP domain-like"/>
    <property type="match status" value="1"/>
</dbReference>
<dbReference type="GO" id="GO:0006355">
    <property type="term" value="P:regulation of DNA-templated transcription"/>
    <property type="evidence" value="ECO:0007669"/>
    <property type="project" value="InterPro"/>
</dbReference>
<dbReference type="PANTHER" id="PTHR44757">
    <property type="entry name" value="DIGUANYLATE CYCLASE DGCP"/>
    <property type="match status" value="1"/>
</dbReference>
<dbReference type="PROSITE" id="PS50112">
    <property type="entry name" value="PAS"/>
    <property type="match status" value="2"/>
</dbReference>
<dbReference type="SMART" id="SM00267">
    <property type="entry name" value="GGDEF"/>
    <property type="match status" value="1"/>
</dbReference>
<dbReference type="PROSITE" id="PS50887">
    <property type="entry name" value="GGDEF"/>
    <property type="match status" value="1"/>
</dbReference>
<evidence type="ECO:0000259" key="3">
    <source>
        <dbReference type="PROSITE" id="PS50112"/>
    </source>
</evidence>
<dbReference type="CDD" id="cd00130">
    <property type="entry name" value="PAS"/>
    <property type="match status" value="3"/>
</dbReference>
<feature type="domain" description="GGDEF" evidence="7">
    <location>
        <begin position="646"/>
        <end position="779"/>
    </location>
</feature>
<dbReference type="InterPro" id="IPR001633">
    <property type="entry name" value="EAL_dom"/>
</dbReference>
<dbReference type="InterPro" id="IPR003660">
    <property type="entry name" value="HAMP_dom"/>
</dbReference>
<evidence type="ECO:0000259" key="6">
    <source>
        <dbReference type="PROSITE" id="PS50885"/>
    </source>
</evidence>
<dbReference type="GO" id="GO:0071111">
    <property type="term" value="F:cyclic-guanylate-specific phosphodiesterase activity"/>
    <property type="evidence" value="ECO:0007669"/>
    <property type="project" value="UniProtKB-EC"/>
</dbReference>
<evidence type="ECO:0000259" key="5">
    <source>
        <dbReference type="PROSITE" id="PS50883"/>
    </source>
</evidence>
<reference evidence="8 9" key="1">
    <citation type="submission" date="2018-04" db="EMBL/GenBank/DDBJ databases">
        <title>Massilia violaceinigra sp. nov., a novel purple-pigmented bacterium isolated from Tianshan glacier, Xinjiang, China.</title>
        <authorList>
            <person name="Wang H."/>
        </authorList>
    </citation>
    <scope>NUCLEOTIDE SEQUENCE [LARGE SCALE GENOMIC DNA]</scope>
    <source>
        <strain evidence="8 9">B448-2</strain>
    </source>
</reference>
<dbReference type="AlphaFoldDB" id="A0A2U2HPL8"/>
<dbReference type="PROSITE" id="PS50883">
    <property type="entry name" value="EAL"/>
    <property type="match status" value="1"/>
</dbReference>
<dbReference type="CDD" id="cd06225">
    <property type="entry name" value="HAMP"/>
    <property type="match status" value="1"/>
</dbReference>
<evidence type="ECO:0000259" key="7">
    <source>
        <dbReference type="PROSITE" id="PS50887"/>
    </source>
</evidence>
<comment type="caution">
    <text evidence="8">The sequence shown here is derived from an EMBL/GenBank/DDBJ whole genome shotgun (WGS) entry which is preliminary data.</text>
</comment>
<feature type="domain" description="PAS" evidence="3">
    <location>
        <begin position="239"/>
        <end position="312"/>
    </location>
</feature>
<dbReference type="GO" id="GO:0016020">
    <property type="term" value="C:membrane"/>
    <property type="evidence" value="ECO:0007669"/>
    <property type="project" value="InterPro"/>
</dbReference>
<dbReference type="Gene3D" id="3.20.20.450">
    <property type="entry name" value="EAL domain"/>
    <property type="match status" value="1"/>
</dbReference>
<dbReference type="SMART" id="SM00086">
    <property type="entry name" value="PAC"/>
    <property type="match status" value="3"/>
</dbReference>
<evidence type="ECO:0000256" key="1">
    <source>
        <dbReference type="ARBA" id="ARBA00051114"/>
    </source>
</evidence>
<feature type="domain" description="PAS" evidence="3">
    <location>
        <begin position="489"/>
        <end position="534"/>
    </location>
</feature>
<keyword evidence="9" id="KW-1185">Reference proteome</keyword>
<accession>A0A2U2HPL8</accession>
<dbReference type="EMBL" id="PXWF02000092">
    <property type="protein sequence ID" value="PWF49376.1"/>
    <property type="molecule type" value="Genomic_DNA"/>
</dbReference>
<dbReference type="Proteomes" id="UP000241421">
    <property type="component" value="Unassembled WGS sequence"/>
</dbReference>
<feature type="transmembrane region" description="Helical" evidence="2">
    <location>
        <begin position="161"/>
        <end position="180"/>
    </location>
</feature>
<keyword evidence="2" id="KW-1133">Transmembrane helix</keyword>
<dbReference type="SMART" id="SM00091">
    <property type="entry name" value="PAS"/>
    <property type="match status" value="3"/>
</dbReference>
<dbReference type="Pfam" id="PF00672">
    <property type="entry name" value="HAMP"/>
    <property type="match status" value="1"/>
</dbReference>
<dbReference type="Pfam" id="PF00990">
    <property type="entry name" value="GGDEF"/>
    <property type="match status" value="1"/>
</dbReference>
<dbReference type="InterPro" id="IPR013655">
    <property type="entry name" value="PAS_fold_3"/>
</dbReference>
<dbReference type="Gene3D" id="6.10.340.10">
    <property type="match status" value="1"/>
</dbReference>
<dbReference type="FunFam" id="3.30.70.270:FF:000001">
    <property type="entry name" value="Diguanylate cyclase domain protein"/>
    <property type="match status" value="1"/>
</dbReference>
<evidence type="ECO:0000256" key="2">
    <source>
        <dbReference type="SAM" id="Phobius"/>
    </source>
</evidence>
<feature type="domain" description="PAC" evidence="4">
    <location>
        <begin position="562"/>
        <end position="614"/>
    </location>
</feature>
<gene>
    <name evidence="8" type="ORF">C7C56_007070</name>
</gene>
<dbReference type="SMART" id="SM00052">
    <property type="entry name" value="EAL"/>
    <property type="match status" value="1"/>
</dbReference>
<dbReference type="InterPro" id="IPR052155">
    <property type="entry name" value="Biofilm_reg_signaling"/>
</dbReference>
<dbReference type="InterPro" id="IPR013767">
    <property type="entry name" value="PAS_fold"/>
</dbReference>
<dbReference type="OrthoDB" id="9813903at2"/>
<feature type="transmembrane region" description="Helical" evidence="2">
    <location>
        <begin position="20"/>
        <end position="46"/>
    </location>
</feature>
<dbReference type="InterPro" id="IPR000700">
    <property type="entry name" value="PAS-assoc_C"/>
</dbReference>
<dbReference type="Pfam" id="PF13426">
    <property type="entry name" value="PAS_9"/>
    <property type="match status" value="1"/>
</dbReference>
<dbReference type="InterPro" id="IPR035919">
    <property type="entry name" value="EAL_sf"/>
</dbReference>
<dbReference type="Pfam" id="PF00989">
    <property type="entry name" value="PAS"/>
    <property type="match status" value="1"/>
</dbReference>
<keyword evidence="2" id="KW-0812">Transmembrane</keyword>
<feature type="domain" description="HAMP" evidence="6">
    <location>
        <begin position="182"/>
        <end position="234"/>
    </location>
</feature>
<dbReference type="Pfam" id="PF00563">
    <property type="entry name" value="EAL"/>
    <property type="match status" value="1"/>
</dbReference>
<evidence type="ECO:0000259" key="4">
    <source>
        <dbReference type="PROSITE" id="PS50113"/>
    </source>
</evidence>
<dbReference type="CDD" id="cd01949">
    <property type="entry name" value="GGDEF"/>
    <property type="match status" value="1"/>
</dbReference>
<dbReference type="InterPro" id="IPR043128">
    <property type="entry name" value="Rev_trsase/Diguanyl_cyclase"/>
</dbReference>
<organism evidence="8 9">
    <name type="scientific">Massilia glaciei</name>
    <dbReference type="NCBI Taxonomy" id="1524097"/>
    <lineage>
        <taxon>Bacteria</taxon>
        <taxon>Pseudomonadati</taxon>
        <taxon>Pseudomonadota</taxon>
        <taxon>Betaproteobacteria</taxon>
        <taxon>Burkholderiales</taxon>
        <taxon>Oxalobacteraceae</taxon>
        <taxon>Telluria group</taxon>
        <taxon>Massilia</taxon>
    </lineage>
</organism>
<dbReference type="NCBIfam" id="TIGR00254">
    <property type="entry name" value="GGDEF"/>
    <property type="match status" value="1"/>
</dbReference>
<name>A0A2U2HPL8_9BURK</name>
<dbReference type="GO" id="GO:0071732">
    <property type="term" value="P:cellular response to nitric oxide"/>
    <property type="evidence" value="ECO:0007669"/>
    <property type="project" value="UniProtKB-ARBA"/>
</dbReference>
<evidence type="ECO:0000313" key="8">
    <source>
        <dbReference type="EMBL" id="PWF49376.1"/>
    </source>
</evidence>
<dbReference type="Pfam" id="PF08447">
    <property type="entry name" value="PAS_3"/>
    <property type="match status" value="1"/>
</dbReference>
<dbReference type="InterPro" id="IPR029787">
    <property type="entry name" value="Nucleotide_cyclase"/>
</dbReference>
<dbReference type="PROSITE" id="PS50113">
    <property type="entry name" value="PAC"/>
    <property type="match status" value="3"/>
</dbReference>
<dbReference type="Gene3D" id="3.30.450.20">
    <property type="entry name" value="PAS domain"/>
    <property type="match status" value="3"/>
</dbReference>